<evidence type="ECO:0000256" key="2">
    <source>
        <dbReference type="SAM" id="MobiDB-lite"/>
    </source>
</evidence>
<proteinExistence type="predicted"/>
<protein>
    <submittedName>
        <fullName evidence="3">Uncharacterized protein</fullName>
    </submittedName>
</protein>
<evidence type="ECO:0000313" key="3">
    <source>
        <dbReference type="EMBL" id="KAG2445135.1"/>
    </source>
</evidence>
<feature type="region of interest" description="Disordered" evidence="2">
    <location>
        <begin position="1"/>
        <end position="85"/>
    </location>
</feature>
<feature type="region of interest" description="Disordered" evidence="2">
    <location>
        <begin position="1126"/>
        <end position="1217"/>
    </location>
</feature>
<keyword evidence="1" id="KW-0175">Coiled coil</keyword>
<dbReference type="InterPro" id="IPR006502">
    <property type="entry name" value="PDDEXK-like"/>
</dbReference>
<gene>
    <name evidence="3" type="ORF">HYH02_008603</name>
</gene>
<dbReference type="OrthoDB" id="691424at2759"/>
<evidence type="ECO:0000256" key="1">
    <source>
        <dbReference type="SAM" id="Coils"/>
    </source>
</evidence>
<feature type="coiled-coil region" evidence="1">
    <location>
        <begin position="1317"/>
        <end position="1344"/>
    </location>
</feature>
<feature type="region of interest" description="Disordered" evidence="2">
    <location>
        <begin position="1489"/>
        <end position="1508"/>
    </location>
</feature>
<feature type="region of interest" description="Disordered" evidence="2">
    <location>
        <begin position="1613"/>
        <end position="1648"/>
    </location>
</feature>
<dbReference type="Pfam" id="PF04720">
    <property type="entry name" value="PDDEXK_6"/>
    <property type="match status" value="1"/>
</dbReference>
<organism evidence="3 4">
    <name type="scientific">Chlamydomonas schloesseri</name>
    <dbReference type="NCBI Taxonomy" id="2026947"/>
    <lineage>
        <taxon>Eukaryota</taxon>
        <taxon>Viridiplantae</taxon>
        <taxon>Chlorophyta</taxon>
        <taxon>core chlorophytes</taxon>
        <taxon>Chlorophyceae</taxon>
        <taxon>CS clade</taxon>
        <taxon>Chlamydomonadales</taxon>
        <taxon>Chlamydomonadaceae</taxon>
        <taxon>Chlamydomonas</taxon>
    </lineage>
</organism>
<keyword evidence="4" id="KW-1185">Reference proteome</keyword>
<feature type="compositionally biased region" description="Gly residues" evidence="2">
    <location>
        <begin position="346"/>
        <end position="358"/>
    </location>
</feature>
<feature type="region of interest" description="Disordered" evidence="2">
    <location>
        <begin position="1547"/>
        <end position="1582"/>
    </location>
</feature>
<feature type="compositionally biased region" description="Basic residues" evidence="2">
    <location>
        <begin position="1192"/>
        <end position="1206"/>
    </location>
</feature>
<feature type="compositionally biased region" description="Polar residues" evidence="2">
    <location>
        <begin position="19"/>
        <end position="28"/>
    </location>
</feature>
<feature type="compositionally biased region" description="Polar residues" evidence="2">
    <location>
        <begin position="35"/>
        <end position="53"/>
    </location>
</feature>
<feature type="compositionally biased region" description="Acidic residues" evidence="2">
    <location>
        <begin position="982"/>
        <end position="1010"/>
    </location>
</feature>
<dbReference type="Proteomes" id="UP000613740">
    <property type="component" value="Unassembled WGS sequence"/>
</dbReference>
<comment type="caution">
    <text evidence="3">The sequence shown here is derived from an EMBL/GenBank/DDBJ whole genome shotgun (WGS) entry which is preliminary data.</text>
</comment>
<feature type="compositionally biased region" description="Low complexity" evidence="2">
    <location>
        <begin position="911"/>
        <end position="924"/>
    </location>
</feature>
<feature type="region of interest" description="Disordered" evidence="2">
    <location>
        <begin position="1273"/>
        <end position="1298"/>
    </location>
</feature>
<feature type="region of interest" description="Disordered" evidence="2">
    <location>
        <begin position="1248"/>
        <end position="1267"/>
    </location>
</feature>
<accession>A0A835WCY4</accession>
<sequence>MPLRRANSVPVHPPEVGSLPQNVLQQLDTEVPSAPSITDPRSPTADGTTTTFSPVFDLELGSAANTPQAPQRDRQRAGHRGTHHRGPFAVHHDPGAAPFASAAGALQALPRLQPPPPRVPAVLPGAAPAGTVRQQPLVQRSPATAAACAAAAMDRSQSDLQVTLQHGGAKAAAGAGAAALTPAAQRIMDLCRPASELELELSRRLRAFRAARIAKPMSAFKASSGALASLAPAAAAATPPASDGIGGQAALGAQQQQPSLLSASSSPPGPTPGEIEALATELLGAGFVVQLLDGTRLSRDTRSCLRTLKHRFLVCVGWDRPATHTAVGTGVGAGVAAGAGAGGVSGGSSGVCGSGSEGQAGQDSQPTEPLVVEVRFREQFLIAHPTRGYEQLLLALPVVFVGTLRRLDAVVEVMAAEVAAAFRQAGRPLPPWRTKGAMLSKWAPEQLVDLGRLMQQAALMQHMAAAQQAAQAAQAAAAAHGAHGAGMLVTGPLAPNDLDASWGSGITVEQPAALWGGAAGVATGPLPAMFANLPGAPSAVTAAAAAAAAATAAAAAGGAEAGTGAVEPAAVGAGAPAAAGADAGAAHVTSYVPMMPSAFANCSGGGGAGAIAGAGPAVGAMGPIAAVAAAAAAAAGGCGPHSARLRAPAHGPPSTTGFFYVRDEPNSGELDLMGCGDLAPAKSVSAPSSSHATRVPLLAMAAAAGAAASCGGAGSMGGGGGGGGSLAGSVARVLSVGAAALQSWSASGVGGVAALPPPPLVAAGGAAGSMEQSAQVDHLLPLMAGAGSPTAAAAAASSLAAAAAPAAAALAGPMLTLQDAGRLRTAAAEAEASDAAWGHGARGQSMFAAALARAQAPASIGLPPATGVGAVHVLNTQDLARIAQTSGCCGSSGGGLPATALGCSDSAAAASGSGIGPAAATGAAWRPPHQHLSAPHAMVAAAAGPGAGATGASGGFTVASASGLLEPSSRLYEPAELTVGWPEDDEDDDEEEDEGEDEDEGDGRLDDDEGSLGAAELPPALVGSSGDAAFGGGGFGSAVGSSGGLTFPILPGAGLQHRGLGLQLLRLDAPVSADGVLLASQLPPAQGPPLSAGAFSPFARASMPEGVCGGGGGAGAGGSRVAEASEYWDSGDGTPGGHSPGGAAVAPGGTGARTEAGAAAVAGNGSRSGSSSQHGRSGQQSHTPHAQQQPHRTQHHTQHHHHHHHHGPGEGSCGDSLPEFTLRHSALAPQHLHHYHAFEEADPQLDAARRHHNPHGHGQRQGQGGVAARAATLPVPTPPRAAGLASAATVPAADSGSADRDVVGALVRLHRPTSALARAQQLQLQQEQMQLQQQQQQVQQAGKQVLMPLAAGASAGHSAFAAPLQQQHQQPHYQQQQQLETQQQQQQQQQDGGGGGNNNSVFMLHQMASDVLRITRRSSSDLSRAAQKFKNAKSLLAAALRRPRTGSKDGTPASMGGLVGASGAGAGVLLPGAAPALGGSGVAGAGLDGAATGQQPMQQAQLQRDGGAVRDNSRLRVAAVGVGAAAAGPPGSVAAGKPEAAGAAGAAAAPGPAAAGGAAGAATQSQQQQHHHHQHQHGGTQVALAGGVMTKPSADEPAWARISTVRWGPAPAQAAAPAAGGTAAATKGPPAAAARHMAAGAAQPIAGR</sequence>
<feature type="compositionally biased region" description="Low complexity" evidence="2">
    <location>
        <begin position="1613"/>
        <end position="1642"/>
    </location>
</feature>
<feature type="region of interest" description="Disordered" evidence="2">
    <location>
        <begin position="256"/>
        <end position="275"/>
    </location>
</feature>
<feature type="compositionally biased region" description="Low complexity" evidence="2">
    <location>
        <begin position="1141"/>
        <end position="1191"/>
    </location>
</feature>
<name>A0A835WCY4_9CHLO</name>
<feature type="compositionally biased region" description="Low complexity" evidence="2">
    <location>
        <begin position="1547"/>
        <end position="1568"/>
    </location>
</feature>
<feature type="compositionally biased region" description="Polar residues" evidence="2">
    <location>
        <begin position="1492"/>
        <end position="1502"/>
    </location>
</feature>
<evidence type="ECO:0000313" key="4">
    <source>
        <dbReference type="Proteomes" id="UP000613740"/>
    </source>
</evidence>
<feature type="compositionally biased region" description="Low complexity" evidence="2">
    <location>
        <begin position="256"/>
        <end position="266"/>
    </location>
</feature>
<feature type="region of interest" description="Disordered" evidence="2">
    <location>
        <begin position="971"/>
        <end position="1025"/>
    </location>
</feature>
<feature type="region of interest" description="Disordered" evidence="2">
    <location>
        <begin position="1363"/>
        <end position="1401"/>
    </location>
</feature>
<feature type="compositionally biased region" description="Low complexity" evidence="2">
    <location>
        <begin position="1363"/>
        <end position="1390"/>
    </location>
</feature>
<feature type="region of interest" description="Disordered" evidence="2">
    <location>
        <begin position="911"/>
        <end position="931"/>
    </location>
</feature>
<feature type="region of interest" description="Disordered" evidence="2">
    <location>
        <begin position="346"/>
        <end position="367"/>
    </location>
</feature>
<reference evidence="3" key="1">
    <citation type="journal article" date="2020" name="bioRxiv">
        <title>Comparative genomics of Chlamydomonas.</title>
        <authorList>
            <person name="Craig R.J."/>
            <person name="Hasan A.R."/>
            <person name="Ness R.W."/>
            <person name="Keightley P.D."/>
        </authorList>
    </citation>
    <scope>NUCLEOTIDE SEQUENCE</scope>
    <source>
        <strain evidence="3">CCAP 11/173</strain>
    </source>
</reference>
<feature type="compositionally biased region" description="Basic residues" evidence="2">
    <location>
        <begin position="1249"/>
        <end position="1258"/>
    </location>
</feature>
<dbReference type="EMBL" id="JAEHOD010000027">
    <property type="protein sequence ID" value="KAG2445135.1"/>
    <property type="molecule type" value="Genomic_DNA"/>
</dbReference>